<name>A0ABR0K438_9EURO</name>
<dbReference type="Gene3D" id="1.10.10.10">
    <property type="entry name" value="Winged helix-like DNA-binding domain superfamily/Winged helix DNA-binding domain"/>
    <property type="match status" value="1"/>
</dbReference>
<protein>
    <submittedName>
        <fullName evidence="1">Uncharacterized protein</fullName>
    </submittedName>
</protein>
<organism evidence="1 2">
    <name type="scientific">Lithohypha guttulata</name>
    <dbReference type="NCBI Taxonomy" id="1690604"/>
    <lineage>
        <taxon>Eukaryota</taxon>
        <taxon>Fungi</taxon>
        <taxon>Dikarya</taxon>
        <taxon>Ascomycota</taxon>
        <taxon>Pezizomycotina</taxon>
        <taxon>Eurotiomycetes</taxon>
        <taxon>Chaetothyriomycetidae</taxon>
        <taxon>Chaetothyriales</taxon>
        <taxon>Trichomeriaceae</taxon>
        <taxon>Lithohypha</taxon>
    </lineage>
</organism>
<gene>
    <name evidence="1" type="ORF">LTR24_007061</name>
</gene>
<sequence length="115" mass="12569">MARQGNGAETHDEAFDVLQSLNKNAEAFRGGDKQARDALVADCFRMVASLETPGEAFMRIMWTHTVYPPVIRLASDMKVFDILKAAEGMPKTSHELAETAGADDRLISASPQIFA</sequence>
<accession>A0ABR0K438</accession>
<evidence type="ECO:0000313" key="1">
    <source>
        <dbReference type="EMBL" id="KAK5086130.1"/>
    </source>
</evidence>
<dbReference type="EMBL" id="JAVRRG010000100">
    <property type="protein sequence ID" value="KAK5086130.1"/>
    <property type="molecule type" value="Genomic_DNA"/>
</dbReference>
<reference evidence="1 2" key="1">
    <citation type="submission" date="2023-08" db="EMBL/GenBank/DDBJ databases">
        <title>Black Yeasts Isolated from many extreme environments.</title>
        <authorList>
            <person name="Coleine C."/>
            <person name="Stajich J.E."/>
            <person name="Selbmann L."/>
        </authorList>
    </citation>
    <scope>NUCLEOTIDE SEQUENCE [LARGE SCALE GENOMIC DNA]</scope>
    <source>
        <strain evidence="1 2">CCFEE 5885</strain>
    </source>
</reference>
<dbReference type="InterPro" id="IPR036388">
    <property type="entry name" value="WH-like_DNA-bd_sf"/>
</dbReference>
<evidence type="ECO:0000313" key="2">
    <source>
        <dbReference type="Proteomes" id="UP001345013"/>
    </source>
</evidence>
<keyword evidence="2" id="KW-1185">Reference proteome</keyword>
<comment type="caution">
    <text evidence="1">The sequence shown here is derived from an EMBL/GenBank/DDBJ whole genome shotgun (WGS) entry which is preliminary data.</text>
</comment>
<dbReference type="Proteomes" id="UP001345013">
    <property type="component" value="Unassembled WGS sequence"/>
</dbReference>
<proteinExistence type="predicted"/>